<evidence type="ECO:0000313" key="7">
    <source>
        <dbReference type="Proteomes" id="UP001196870"/>
    </source>
</evidence>
<organism evidence="6 7">
    <name type="scientific">Plastoroseomonas hellenica</name>
    <dbReference type="NCBI Taxonomy" id="2687306"/>
    <lineage>
        <taxon>Bacteria</taxon>
        <taxon>Pseudomonadati</taxon>
        <taxon>Pseudomonadota</taxon>
        <taxon>Alphaproteobacteria</taxon>
        <taxon>Acetobacterales</taxon>
        <taxon>Acetobacteraceae</taxon>
        <taxon>Plastoroseomonas</taxon>
    </lineage>
</organism>
<feature type="transmembrane region" description="Helical" evidence="5">
    <location>
        <begin position="12"/>
        <end position="34"/>
    </location>
</feature>
<dbReference type="RefSeq" id="WP_211851440.1">
    <property type="nucleotide sequence ID" value="NZ_JAAGBB010000005.1"/>
</dbReference>
<keyword evidence="3 5" id="KW-1133">Transmembrane helix</keyword>
<keyword evidence="4 5" id="KW-0472">Membrane</keyword>
<evidence type="ECO:0000313" key="6">
    <source>
        <dbReference type="EMBL" id="MBR0663850.1"/>
    </source>
</evidence>
<dbReference type="InterPro" id="IPR012451">
    <property type="entry name" value="DUF1656"/>
</dbReference>
<gene>
    <name evidence="6" type="ORF">GXW71_05705</name>
</gene>
<reference evidence="7" key="1">
    <citation type="journal article" date="2021" name="Syst. Appl. Microbiol.">
        <title>Roseomonas hellenica sp. nov., isolated from roots of wild-growing Alkanna tinctoria.</title>
        <authorList>
            <person name="Rat A."/>
            <person name="Naranjo H.D."/>
            <person name="Lebbe L."/>
            <person name="Cnockaert M."/>
            <person name="Krigas N."/>
            <person name="Grigoriadou K."/>
            <person name="Maloupa E."/>
            <person name="Willems A."/>
        </authorList>
    </citation>
    <scope>NUCLEOTIDE SEQUENCE [LARGE SCALE GENOMIC DNA]</scope>
    <source>
        <strain evidence="7">LMG 31523</strain>
    </source>
</reference>
<comment type="caution">
    <text evidence="6">The sequence shown here is derived from an EMBL/GenBank/DDBJ whole genome shotgun (WGS) entry which is preliminary data.</text>
</comment>
<name>A0ABS5EU90_9PROT</name>
<dbReference type="EMBL" id="JAAGBB010000005">
    <property type="protein sequence ID" value="MBR0663850.1"/>
    <property type="molecule type" value="Genomic_DNA"/>
</dbReference>
<dbReference type="Pfam" id="PF07869">
    <property type="entry name" value="DUF1656"/>
    <property type="match status" value="1"/>
</dbReference>
<evidence type="ECO:0000256" key="2">
    <source>
        <dbReference type="ARBA" id="ARBA00022692"/>
    </source>
</evidence>
<evidence type="ECO:0000256" key="3">
    <source>
        <dbReference type="ARBA" id="ARBA00022989"/>
    </source>
</evidence>
<evidence type="ECO:0000256" key="4">
    <source>
        <dbReference type="ARBA" id="ARBA00023136"/>
    </source>
</evidence>
<dbReference type="Proteomes" id="UP001196870">
    <property type="component" value="Unassembled WGS sequence"/>
</dbReference>
<proteinExistence type="predicted"/>
<keyword evidence="1" id="KW-1003">Cell membrane</keyword>
<protein>
    <submittedName>
        <fullName evidence="6">DUF1656 domain-containing protein</fullName>
    </submittedName>
</protein>
<sequence length="68" mass="7369">MNADLDIYGVYVPAFLGLMLLAHLINQGLTALLARAGLYAFVWHRALFNLGLYVIVLGLTCAAARSFA</sequence>
<keyword evidence="2 5" id="KW-0812">Transmembrane</keyword>
<keyword evidence="7" id="KW-1185">Reference proteome</keyword>
<evidence type="ECO:0000256" key="5">
    <source>
        <dbReference type="SAM" id="Phobius"/>
    </source>
</evidence>
<accession>A0ABS5EU90</accession>
<evidence type="ECO:0000256" key="1">
    <source>
        <dbReference type="ARBA" id="ARBA00022475"/>
    </source>
</evidence>
<feature type="transmembrane region" description="Helical" evidence="5">
    <location>
        <begin position="46"/>
        <end position="67"/>
    </location>
</feature>